<sequence>MSIDRGDRIIVMMVRSLCCCRKTTQVADSSEEVARKQLLTNVFIVCKQNVFTRNLLGKLIAALEDRHLLPVQMKIGRPTQEMIDKSHLMKEERRRQLDEVWMVLVVRGREAQTRVSECIKGFEAQYALHENDICWTENDKLANEEEEIWFKNNDVVEMVVNGEGVAVENGGGEAANVLVVEAIEENVLPAPVELSVASLKIEPDHSSEANSIVSSEGPIMSIPSSQIQSPIPPNSIGFENPIKSIEMKDDVEVISNTAEILQAAPSPVPVVAVVPIINQPTTVE</sequence>
<dbReference type="AlphaFoldDB" id="A0A1I7UIY5"/>
<reference evidence="2" key="1">
    <citation type="submission" date="2016-11" db="UniProtKB">
        <authorList>
            <consortium name="WormBaseParasite"/>
        </authorList>
    </citation>
    <scope>IDENTIFICATION</scope>
</reference>
<evidence type="ECO:0000313" key="2">
    <source>
        <dbReference type="WBParaSite" id="Csp11.Scaffold629.g9787.t1"/>
    </source>
</evidence>
<keyword evidence="1" id="KW-1185">Reference proteome</keyword>
<evidence type="ECO:0000313" key="1">
    <source>
        <dbReference type="Proteomes" id="UP000095282"/>
    </source>
</evidence>
<protein>
    <submittedName>
        <fullName evidence="2">Ribosomal_L7Ae domain-containing protein</fullName>
    </submittedName>
</protein>
<dbReference type="WBParaSite" id="Csp11.Scaffold629.g9787.t1">
    <property type="protein sequence ID" value="Csp11.Scaffold629.g9787.t1"/>
    <property type="gene ID" value="Csp11.Scaffold629.g9787"/>
</dbReference>
<dbReference type="Proteomes" id="UP000095282">
    <property type="component" value="Unplaced"/>
</dbReference>
<name>A0A1I7UIY5_9PELO</name>
<dbReference type="eggNOG" id="ENOG502TGG6">
    <property type="taxonomic scope" value="Eukaryota"/>
</dbReference>
<accession>A0A1I7UIY5</accession>
<dbReference type="SUPFAM" id="SSF54919">
    <property type="entry name" value="Nucleoside diphosphate kinase, NDK"/>
    <property type="match status" value="1"/>
</dbReference>
<proteinExistence type="predicted"/>
<dbReference type="InterPro" id="IPR036850">
    <property type="entry name" value="NDK-like_dom_sf"/>
</dbReference>
<organism evidence="1 2">
    <name type="scientific">Caenorhabditis tropicalis</name>
    <dbReference type="NCBI Taxonomy" id="1561998"/>
    <lineage>
        <taxon>Eukaryota</taxon>
        <taxon>Metazoa</taxon>
        <taxon>Ecdysozoa</taxon>
        <taxon>Nematoda</taxon>
        <taxon>Chromadorea</taxon>
        <taxon>Rhabditida</taxon>
        <taxon>Rhabditina</taxon>
        <taxon>Rhabditomorpha</taxon>
        <taxon>Rhabditoidea</taxon>
        <taxon>Rhabditidae</taxon>
        <taxon>Peloderinae</taxon>
        <taxon>Caenorhabditis</taxon>
    </lineage>
</organism>